<dbReference type="RefSeq" id="WP_252165371.1">
    <property type="nucleotide sequence ID" value="NZ_CP084930.1"/>
</dbReference>
<protein>
    <submittedName>
        <fullName evidence="2">Uncharacterized protein</fullName>
    </submittedName>
</protein>
<keyword evidence="3" id="KW-1185">Reference proteome</keyword>
<proteinExistence type="predicted"/>
<gene>
    <name evidence="2" type="ORF">LHA26_09420</name>
</gene>
<evidence type="ECO:0000313" key="3">
    <source>
        <dbReference type="Proteomes" id="UP001056937"/>
    </source>
</evidence>
<evidence type="ECO:0000313" key="2">
    <source>
        <dbReference type="EMBL" id="USI71558.1"/>
    </source>
</evidence>
<name>A0ABY4X3R4_9SPHN</name>
<evidence type="ECO:0000256" key="1">
    <source>
        <dbReference type="SAM" id="MobiDB-lite"/>
    </source>
</evidence>
<sequence>MIDVPDVRQFRIHDVTRFPIVEVRPGAVRPGYGADWIREMEQLISGSTAFVLLYSQAQHTEEHEDFKLRGIWMKANKARLSTLCTAVIWVEADEGKRAALRAQSLGAQRAFGVPIKACATKDEAVNRGWELLFGRNEETDGSAPNGTERGMKAGHVR</sequence>
<organism evidence="2 3">
    <name type="scientific">Sphingomonas morindae</name>
    <dbReference type="NCBI Taxonomy" id="1541170"/>
    <lineage>
        <taxon>Bacteria</taxon>
        <taxon>Pseudomonadati</taxon>
        <taxon>Pseudomonadota</taxon>
        <taxon>Alphaproteobacteria</taxon>
        <taxon>Sphingomonadales</taxon>
        <taxon>Sphingomonadaceae</taxon>
        <taxon>Sphingomonas</taxon>
    </lineage>
</organism>
<feature type="region of interest" description="Disordered" evidence="1">
    <location>
        <begin position="136"/>
        <end position="157"/>
    </location>
</feature>
<accession>A0ABY4X3R4</accession>
<dbReference type="EMBL" id="CP084930">
    <property type="protein sequence ID" value="USI71558.1"/>
    <property type="molecule type" value="Genomic_DNA"/>
</dbReference>
<reference evidence="2" key="1">
    <citation type="journal article" date="2022" name="Toxins">
        <title>Genomic Analysis of Sphingopyxis sp. USTB-05 for Biodegrading Cyanobacterial Hepatotoxins.</title>
        <authorList>
            <person name="Liu C."/>
            <person name="Xu Q."/>
            <person name="Zhao Z."/>
            <person name="Zhang H."/>
            <person name="Liu X."/>
            <person name="Yin C."/>
            <person name="Liu Y."/>
            <person name="Yan H."/>
        </authorList>
    </citation>
    <scope>NUCLEOTIDE SEQUENCE</scope>
    <source>
        <strain evidence="2">NBD5</strain>
    </source>
</reference>
<dbReference type="Proteomes" id="UP001056937">
    <property type="component" value="Chromosome 1"/>
</dbReference>